<sequence length="105" mass="11287">MRAWRFNVIGFSLLVAVASSTEATARPQALGTLPNLNGAEAYVKHFVIEMLTKICSIGARLFEQQGRAASLPDAIIAIILSQFLVNVLHTPLPCPLVSALLTNDV</sequence>
<comment type="caution">
    <text evidence="2">The sequence shown here is derived from an EMBL/GenBank/DDBJ whole genome shotgun (WGS) entry which is preliminary data.</text>
</comment>
<dbReference type="EMBL" id="JAHQIW010001050">
    <property type="protein sequence ID" value="KAJ1351334.1"/>
    <property type="molecule type" value="Genomic_DNA"/>
</dbReference>
<proteinExistence type="predicted"/>
<evidence type="ECO:0000313" key="3">
    <source>
        <dbReference type="Proteomes" id="UP001196413"/>
    </source>
</evidence>
<keyword evidence="1" id="KW-0732">Signal</keyword>
<evidence type="ECO:0000313" key="2">
    <source>
        <dbReference type="EMBL" id="KAJ1351334.1"/>
    </source>
</evidence>
<gene>
    <name evidence="2" type="ORF">KIN20_007320</name>
</gene>
<protein>
    <recommendedName>
        <fullName evidence="4">Secreted protein</fullName>
    </recommendedName>
</protein>
<accession>A0AAD5MPG9</accession>
<feature type="signal peptide" evidence="1">
    <location>
        <begin position="1"/>
        <end position="23"/>
    </location>
</feature>
<feature type="chain" id="PRO_5041955200" description="Secreted protein" evidence="1">
    <location>
        <begin position="24"/>
        <end position="105"/>
    </location>
</feature>
<reference evidence="2" key="1">
    <citation type="submission" date="2021-06" db="EMBL/GenBank/DDBJ databases">
        <title>Parelaphostrongylus tenuis whole genome reference sequence.</title>
        <authorList>
            <person name="Garwood T.J."/>
            <person name="Larsen P.A."/>
            <person name="Fountain-Jones N.M."/>
            <person name="Garbe J.R."/>
            <person name="Macchietto M.G."/>
            <person name="Kania S.A."/>
            <person name="Gerhold R.W."/>
            <person name="Richards J.E."/>
            <person name="Wolf T.M."/>
        </authorList>
    </citation>
    <scope>NUCLEOTIDE SEQUENCE</scope>
    <source>
        <strain evidence="2">MNPRO001-30</strain>
        <tissue evidence="2">Meninges</tissue>
    </source>
</reference>
<dbReference type="Proteomes" id="UP001196413">
    <property type="component" value="Unassembled WGS sequence"/>
</dbReference>
<organism evidence="2 3">
    <name type="scientific">Parelaphostrongylus tenuis</name>
    <name type="common">Meningeal worm</name>
    <dbReference type="NCBI Taxonomy" id="148309"/>
    <lineage>
        <taxon>Eukaryota</taxon>
        <taxon>Metazoa</taxon>
        <taxon>Ecdysozoa</taxon>
        <taxon>Nematoda</taxon>
        <taxon>Chromadorea</taxon>
        <taxon>Rhabditida</taxon>
        <taxon>Rhabditina</taxon>
        <taxon>Rhabditomorpha</taxon>
        <taxon>Strongyloidea</taxon>
        <taxon>Metastrongylidae</taxon>
        <taxon>Parelaphostrongylus</taxon>
    </lineage>
</organism>
<name>A0AAD5MPG9_PARTN</name>
<evidence type="ECO:0000256" key="1">
    <source>
        <dbReference type="SAM" id="SignalP"/>
    </source>
</evidence>
<evidence type="ECO:0008006" key="4">
    <source>
        <dbReference type="Google" id="ProtNLM"/>
    </source>
</evidence>
<keyword evidence="3" id="KW-1185">Reference proteome</keyword>
<dbReference type="AlphaFoldDB" id="A0AAD5MPG9"/>